<name>A0AAN6K6P7_9PEZI</name>
<keyword evidence="2" id="KW-1185">Reference proteome</keyword>
<dbReference type="Proteomes" id="UP001175353">
    <property type="component" value="Unassembled WGS sequence"/>
</dbReference>
<dbReference type="AlphaFoldDB" id="A0AAN6K6P7"/>
<proteinExistence type="predicted"/>
<organism evidence="1 2">
    <name type="scientific">Friedmanniomyces endolithicus</name>
    <dbReference type="NCBI Taxonomy" id="329885"/>
    <lineage>
        <taxon>Eukaryota</taxon>
        <taxon>Fungi</taxon>
        <taxon>Dikarya</taxon>
        <taxon>Ascomycota</taxon>
        <taxon>Pezizomycotina</taxon>
        <taxon>Dothideomycetes</taxon>
        <taxon>Dothideomycetidae</taxon>
        <taxon>Mycosphaerellales</taxon>
        <taxon>Teratosphaeriaceae</taxon>
        <taxon>Friedmanniomyces</taxon>
    </lineage>
</organism>
<comment type="caution">
    <text evidence="1">The sequence shown here is derived from an EMBL/GenBank/DDBJ whole genome shotgun (WGS) entry which is preliminary data.</text>
</comment>
<dbReference type="EMBL" id="JAUJLE010000218">
    <property type="protein sequence ID" value="KAK0967428.1"/>
    <property type="molecule type" value="Genomic_DNA"/>
</dbReference>
<protein>
    <submittedName>
        <fullName evidence="1">Uncharacterized protein</fullName>
    </submittedName>
</protein>
<gene>
    <name evidence="1" type="ORF">LTR91_017153</name>
</gene>
<evidence type="ECO:0000313" key="2">
    <source>
        <dbReference type="Proteomes" id="UP001175353"/>
    </source>
</evidence>
<accession>A0AAN6K6P7</accession>
<reference evidence="1" key="1">
    <citation type="submission" date="2023-06" db="EMBL/GenBank/DDBJ databases">
        <title>Black Yeasts Isolated from many extreme environments.</title>
        <authorList>
            <person name="Coleine C."/>
            <person name="Stajich J.E."/>
            <person name="Selbmann L."/>
        </authorList>
    </citation>
    <scope>NUCLEOTIDE SEQUENCE</scope>
    <source>
        <strain evidence="1">CCFEE 5200</strain>
    </source>
</reference>
<evidence type="ECO:0000313" key="1">
    <source>
        <dbReference type="EMBL" id="KAK0967428.1"/>
    </source>
</evidence>
<sequence length="161" mass="18962">MAEIAETADVEMRRVHVVEPDTGPRKLPEHNILARSWSKDDKKANKKHTAEAVKNEANNLRRKRSEQITIRYVKDTHLKFSELPRQHLLDVLKWVADVLLCKGLLHHPYIREILYKKPAVNNSNYNKHRLKLAKHLVNAQYHTTKYARKIRQYTLTLSRLS</sequence>